<keyword evidence="4" id="KW-0812">Transmembrane</keyword>
<dbReference type="EMBL" id="JAAONZ010000026">
    <property type="protein sequence ID" value="NHO68222.1"/>
    <property type="molecule type" value="Genomic_DNA"/>
</dbReference>
<feature type="binding site" evidence="2">
    <location>
        <position position="183"/>
    </location>
    <ligand>
        <name>substrate</name>
    </ligand>
</feature>
<keyword evidence="4" id="KW-0472">Membrane</keyword>
<dbReference type="Pfam" id="PF03480">
    <property type="entry name" value="DctP"/>
    <property type="match status" value="1"/>
</dbReference>
<evidence type="ECO:0000313" key="6">
    <source>
        <dbReference type="Proteomes" id="UP000787472"/>
    </source>
</evidence>
<keyword evidence="6" id="KW-1185">Reference proteome</keyword>
<feature type="binding site" evidence="3">
    <location>
        <position position="242"/>
    </location>
    <ligand>
        <name>Na(+)</name>
        <dbReference type="ChEBI" id="CHEBI:29101"/>
    </ligand>
</feature>
<evidence type="ECO:0000256" key="4">
    <source>
        <dbReference type="SAM" id="Phobius"/>
    </source>
</evidence>
<proteinExistence type="predicted"/>
<dbReference type="InterPro" id="IPR038404">
    <property type="entry name" value="TRAP_DctP_sf"/>
</dbReference>
<dbReference type="Gene3D" id="3.40.190.170">
    <property type="entry name" value="Bacterial extracellular solute-binding protein, family 7"/>
    <property type="match status" value="1"/>
</dbReference>
<sequence length="385" mass="42682">MTKNTQRVSQPLIILGLVALVVVLFWALVASKIQGSADGNGAIHHSTLDAGVRTDQTTYHWKLVTTWPKNFPGLGSAATNFARLAKEMSNGRLTVSVYGAGELVPALGVFDAVSSGSVEAGHGAAYYWKGKNTATQMFTAIPFGMNAQEMNGWLFYGGGMKLWREIYAPFNLIPFAAGNTGIQMAGWFNRELNSFDDIKGLKMRIPGLGGEVWSRAGGSAVNIPGGELYTALQTGVIDATEWVGPYNDLAFGFYQVAKYYYYPGWHETGSTLELIVNKDAYNKLPKDLQSIVETAARMANQDMLDEFTGRNNTALQELIHRHQVDVRPIPKAILARLEKISEQIYREESAKNPDFKRVYDSYKAFQDGVAQYHKVSEQAYYEMRD</sequence>
<comment type="caution">
    <text evidence="5">The sequence shown here is derived from an EMBL/GenBank/DDBJ whole genome shotgun (WGS) entry which is preliminary data.</text>
</comment>
<keyword evidence="4" id="KW-1133">Transmembrane helix</keyword>
<feature type="binding site" evidence="2">
    <location>
        <position position="204"/>
    </location>
    <ligand>
        <name>substrate</name>
    </ligand>
</feature>
<dbReference type="Proteomes" id="UP000787472">
    <property type="component" value="Unassembled WGS sequence"/>
</dbReference>
<gene>
    <name evidence="5" type="ORF">G8770_21950</name>
</gene>
<reference evidence="5" key="1">
    <citation type="submission" date="2020-03" db="EMBL/GenBank/DDBJ databases">
        <authorList>
            <person name="Guo F."/>
        </authorList>
    </citation>
    <scope>NUCLEOTIDE SEQUENCE</scope>
    <source>
        <strain evidence="5">JCM 30134</strain>
    </source>
</reference>
<dbReference type="InterPro" id="IPR026289">
    <property type="entry name" value="SBP_TakP-like"/>
</dbReference>
<evidence type="ECO:0000313" key="5">
    <source>
        <dbReference type="EMBL" id="NHO68222.1"/>
    </source>
</evidence>
<evidence type="ECO:0000256" key="2">
    <source>
        <dbReference type="PIRSR" id="PIRSR039026-1"/>
    </source>
</evidence>
<dbReference type="GO" id="GO:0031317">
    <property type="term" value="C:tripartite ATP-independent periplasmic transporter complex"/>
    <property type="evidence" value="ECO:0007669"/>
    <property type="project" value="InterPro"/>
</dbReference>
<dbReference type="PANTHER" id="PTHR33376:SF5">
    <property type="entry name" value="EXTRACYTOPLASMIC SOLUTE RECEPTOR PROTEIN"/>
    <property type="match status" value="1"/>
</dbReference>
<organism evidence="5 6">
    <name type="scientific">Pseudomaricurvus hydrocarbonicus</name>
    <dbReference type="NCBI Taxonomy" id="1470433"/>
    <lineage>
        <taxon>Bacteria</taxon>
        <taxon>Pseudomonadati</taxon>
        <taxon>Pseudomonadota</taxon>
        <taxon>Gammaproteobacteria</taxon>
        <taxon>Cellvibrionales</taxon>
        <taxon>Cellvibrionaceae</taxon>
        <taxon>Pseudomaricurvus</taxon>
    </lineage>
</organism>
<dbReference type="PIRSF" id="PIRSF039026">
    <property type="entry name" value="SiaP"/>
    <property type="match status" value="1"/>
</dbReference>
<dbReference type="PANTHER" id="PTHR33376">
    <property type="match status" value="1"/>
</dbReference>
<evidence type="ECO:0000256" key="3">
    <source>
        <dbReference type="PIRSR" id="PIRSR039026-2"/>
    </source>
</evidence>
<evidence type="ECO:0000256" key="1">
    <source>
        <dbReference type="ARBA" id="ARBA00022729"/>
    </source>
</evidence>
<dbReference type="RefSeq" id="WP_167192010.1">
    <property type="nucleotide sequence ID" value="NZ_JAAONZ010000026.1"/>
</dbReference>
<feature type="transmembrane region" description="Helical" evidence="4">
    <location>
        <begin position="12"/>
        <end position="29"/>
    </location>
</feature>
<protein>
    <submittedName>
        <fullName evidence="5">ABC transporter substrate-binding protein</fullName>
    </submittedName>
</protein>
<dbReference type="InterPro" id="IPR018389">
    <property type="entry name" value="DctP_fam"/>
</dbReference>
<keyword evidence="3" id="KW-0479">Metal-binding</keyword>
<dbReference type="GO" id="GO:0055085">
    <property type="term" value="P:transmembrane transport"/>
    <property type="evidence" value="ECO:0007669"/>
    <property type="project" value="InterPro"/>
</dbReference>
<dbReference type="Gene3D" id="3.40.190.10">
    <property type="entry name" value="Periplasmic binding protein-like II"/>
    <property type="match status" value="1"/>
</dbReference>
<dbReference type="GO" id="GO:0046872">
    <property type="term" value="F:metal ion binding"/>
    <property type="evidence" value="ECO:0007669"/>
    <property type="project" value="UniProtKB-KW"/>
</dbReference>
<dbReference type="AlphaFoldDB" id="A0A9E5T4Q8"/>
<keyword evidence="1" id="KW-0732">Signal</keyword>
<feature type="binding site" evidence="3">
    <location>
        <position position="267"/>
    </location>
    <ligand>
        <name>substrate</name>
    </ligand>
</feature>
<name>A0A9E5T4Q8_9GAMM</name>
<feature type="binding site" evidence="3">
    <location>
        <position position="241"/>
    </location>
    <ligand>
        <name>substrate</name>
    </ligand>
</feature>
<accession>A0A9E5T4Q8</accession>
<dbReference type="NCBIfam" id="NF037995">
    <property type="entry name" value="TRAP_S1"/>
    <property type="match status" value="1"/>
</dbReference>